<evidence type="ECO:0000313" key="3">
    <source>
        <dbReference type="Proteomes" id="UP000624404"/>
    </source>
</evidence>
<dbReference type="Proteomes" id="UP000624404">
    <property type="component" value="Unassembled WGS sequence"/>
</dbReference>
<name>A0A8H2ZL96_9HELO</name>
<keyword evidence="1" id="KW-0472">Membrane</keyword>
<dbReference type="EMBL" id="CAJHIA010000003">
    <property type="protein sequence ID" value="CAD6441235.1"/>
    <property type="molecule type" value="Genomic_DNA"/>
</dbReference>
<feature type="transmembrane region" description="Helical" evidence="1">
    <location>
        <begin position="47"/>
        <end position="66"/>
    </location>
</feature>
<dbReference type="OrthoDB" id="529273at2759"/>
<comment type="caution">
    <text evidence="2">The sequence shown here is derived from an EMBL/GenBank/DDBJ whole genome shotgun (WGS) entry which is preliminary data.</text>
</comment>
<proteinExistence type="predicted"/>
<dbReference type="AlphaFoldDB" id="A0A8H2ZL96"/>
<feature type="transmembrane region" description="Helical" evidence="1">
    <location>
        <begin position="91"/>
        <end position="112"/>
    </location>
</feature>
<organism evidence="2 3">
    <name type="scientific">Sclerotinia trifoliorum</name>
    <dbReference type="NCBI Taxonomy" id="28548"/>
    <lineage>
        <taxon>Eukaryota</taxon>
        <taxon>Fungi</taxon>
        <taxon>Dikarya</taxon>
        <taxon>Ascomycota</taxon>
        <taxon>Pezizomycotina</taxon>
        <taxon>Leotiomycetes</taxon>
        <taxon>Helotiales</taxon>
        <taxon>Sclerotiniaceae</taxon>
        <taxon>Sclerotinia</taxon>
    </lineage>
</organism>
<sequence>MFSSYDLESSPQAGFSATDLKNTEKLLPGQKIQVRPRSRIVTLGNRYISFLGLIAPTIVSSLLLAADQHHVSISGGAFYDSIIQNRASAQIGVHILAGGLGLIQVAAIWRLCNYATRLRLIKRSIPRDLLNFWNEFSLSSMRWELCCAHFLLILLFAFACAVPCPLWAGAITPVDTHSSRPASILIPQYSNMNSVREWPSEINSSGPTLRSDKGFFTYSPAMAYQGLLSQSISTATTMDGSARQHGKYDNSKFVYIGRSFGVGASVGLADDRIFGKSISTGYTFQEVGYTAETSCMYNQSADFKLVNDGVQLFAARGFLPDSASAEFSVYLGHTSNSIVAFGVSADNTGYNPRYLGIAAGSDYGNLNMAQCRTQFKPTLFDVSVALGDKTITVTANNAPAVDIEPSGTLTHVLERQFELSSNDMSNIYQSVIGNALNFSIADYRAYVSSSHYTGSPLHELDINLGGIQNSVTAMIDDLLVSYASAQLMIANDTKTVDVAVTVAAVRFGQPVYIYLVFGFNLFLVLSAATYQPEEREEEDDGYSRLIFDSTSMGVEGMES</sequence>
<keyword evidence="1" id="KW-1133">Transmembrane helix</keyword>
<feature type="transmembrane region" description="Helical" evidence="1">
    <location>
        <begin position="145"/>
        <end position="168"/>
    </location>
</feature>
<protein>
    <submittedName>
        <fullName evidence="2">E6025a55-6e3b-4031-9693-cce8beea2fad</fullName>
    </submittedName>
</protein>
<accession>A0A8H2ZL96</accession>
<gene>
    <name evidence="2" type="ORF">SCLTRI_LOCUS1023</name>
</gene>
<keyword evidence="3" id="KW-1185">Reference proteome</keyword>
<keyword evidence="1" id="KW-0812">Transmembrane</keyword>
<evidence type="ECO:0000256" key="1">
    <source>
        <dbReference type="SAM" id="Phobius"/>
    </source>
</evidence>
<reference evidence="2" key="1">
    <citation type="submission" date="2020-10" db="EMBL/GenBank/DDBJ databases">
        <authorList>
            <person name="Kusch S."/>
        </authorList>
    </citation>
    <scope>NUCLEOTIDE SEQUENCE</scope>
    <source>
        <strain evidence="2">SwB9</strain>
    </source>
</reference>
<evidence type="ECO:0000313" key="2">
    <source>
        <dbReference type="EMBL" id="CAD6441235.1"/>
    </source>
</evidence>